<evidence type="ECO:0000313" key="4">
    <source>
        <dbReference type="Proteomes" id="UP001501447"/>
    </source>
</evidence>
<dbReference type="InterPro" id="IPR036890">
    <property type="entry name" value="HATPase_C_sf"/>
</dbReference>
<accession>A0ABN3QNQ9</accession>
<keyword evidence="1" id="KW-0808">Transferase</keyword>
<comment type="caution">
    <text evidence="3">The sequence shown here is derived from an EMBL/GenBank/DDBJ whole genome shotgun (WGS) entry which is preliminary data.</text>
</comment>
<dbReference type="CDD" id="cd16936">
    <property type="entry name" value="HATPase_RsbW-like"/>
    <property type="match status" value="1"/>
</dbReference>
<name>A0ABN3QNQ9_9ACTN</name>
<dbReference type="RefSeq" id="WP_344569336.1">
    <property type="nucleotide sequence ID" value="NZ_BAAARJ010000020.1"/>
</dbReference>
<proteinExistence type="predicted"/>
<dbReference type="SUPFAM" id="SSF55874">
    <property type="entry name" value="ATPase domain of HSP90 chaperone/DNA topoisomerase II/histidine kinase"/>
    <property type="match status" value="1"/>
</dbReference>
<dbReference type="InterPro" id="IPR003594">
    <property type="entry name" value="HATPase_dom"/>
</dbReference>
<keyword evidence="1" id="KW-0418">Kinase</keyword>
<sequence>MPQQDQSREPYEASCRLPRSKASVPRARDLVRAALTAWEVHAGVREDAELVVSELVTNAVRAPAPSDRQVAVRVGRPDEMTVRLEVCDAGEGRPAPRVPAPGDEGGYGLLLVEAIAYRWGTERRPGGVGKTVWAELRGSAGEGEAMVSAVTVCAGHRVRAHGAWRTVRRVRGERFATGALALVLTLDEGPALRVPATEKLTVWRAARC</sequence>
<evidence type="ECO:0000259" key="2">
    <source>
        <dbReference type="Pfam" id="PF13581"/>
    </source>
</evidence>
<protein>
    <recommendedName>
        <fullName evidence="2">Histidine kinase/HSP90-like ATPase domain-containing protein</fullName>
    </recommendedName>
</protein>
<organism evidence="3 4">
    <name type="scientific">Streptomyces axinellae</name>
    <dbReference type="NCBI Taxonomy" id="552788"/>
    <lineage>
        <taxon>Bacteria</taxon>
        <taxon>Bacillati</taxon>
        <taxon>Actinomycetota</taxon>
        <taxon>Actinomycetes</taxon>
        <taxon>Kitasatosporales</taxon>
        <taxon>Streptomycetaceae</taxon>
        <taxon>Streptomyces</taxon>
    </lineage>
</organism>
<dbReference type="Gene3D" id="3.30.565.10">
    <property type="entry name" value="Histidine kinase-like ATPase, C-terminal domain"/>
    <property type="match status" value="1"/>
</dbReference>
<evidence type="ECO:0000256" key="1">
    <source>
        <dbReference type="ARBA" id="ARBA00022527"/>
    </source>
</evidence>
<keyword evidence="1" id="KW-0723">Serine/threonine-protein kinase</keyword>
<feature type="domain" description="Histidine kinase/HSP90-like ATPase" evidence="2">
    <location>
        <begin position="18"/>
        <end position="133"/>
    </location>
</feature>
<dbReference type="Proteomes" id="UP001501447">
    <property type="component" value="Unassembled WGS sequence"/>
</dbReference>
<dbReference type="PANTHER" id="PTHR35526">
    <property type="entry name" value="ANTI-SIGMA-F FACTOR RSBW-RELATED"/>
    <property type="match status" value="1"/>
</dbReference>
<keyword evidence="4" id="KW-1185">Reference proteome</keyword>
<dbReference type="EMBL" id="BAAARJ010000020">
    <property type="protein sequence ID" value="GAA2631402.1"/>
    <property type="molecule type" value="Genomic_DNA"/>
</dbReference>
<dbReference type="Pfam" id="PF13581">
    <property type="entry name" value="HATPase_c_2"/>
    <property type="match status" value="1"/>
</dbReference>
<reference evidence="3 4" key="1">
    <citation type="journal article" date="2019" name="Int. J. Syst. Evol. Microbiol.">
        <title>The Global Catalogue of Microorganisms (GCM) 10K type strain sequencing project: providing services to taxonomists for standard genome sequencing and annotation.</title>
        <authorList>
            <consortium name="The Broad Institute Genomics Platform"/>
            <consortium name="The Broad Institute Genome Sequencing Center for Infectious Disease"/>
            <person name="Wu L."/>
            <person name="Ma J."/>
        </authorList>
    </citation>
    <scope>NUCLEOTIDE SEQUENCE [LARGE SCALE GENOMIC DNA]</scope>
    <source>
        <strain evidence="3 4">JCM 16373</strain>
    </source>
</reference>
<gene>
    <name evidence="3" type="ORF">GCM10009863_53900</name>
</gene>
<dbReference type="PANTHER" id="PTHR35526:SF3">
    <property type="entry name" value="ANTI-SIGMA-F FACTOR RSBW"/>
    <property type="match status" value="1"/>
</dbReference>
<dbReference type="InterPro" id="IPR050267">
    <property type="entry name" value="Anti-sigma-factor_SerPK"/>
</dbReference>
<evidence type="ECO:0000313" key="3">
    <source>
        <dbReference type="EMBL" id="GAA2631402.1"/>
    </source>
</evidence>